<accession>A0A443KD53</accession>
<dbReference type="AlphaFoldDB" id="A0A443KD53"/>
<evidence type="ECO:0000259" key="1">
    <source>
        <dbReference type="Pfam" id="PF01609"/>
    </source>
</evidence>
<evidence type="ECO:0000313" key="3">
    <source>
        <dbReference type="Proteomes" id="UP000285295"/>
    </source>
</evidence>
<name>A0A443KD53_9RHOB</name>
<proteinExistence type="predicted"/>
<dbReference type="Proteomes" id="UP000285295">
    <property type="component" value="Unassembled WGS sequence"/>
</dbReference>
<comment type="caution">
    <text evidence="2">The sequence shown here is derived from an EMBL/GenBank/DDBJ whole genome shotgun (WGS) entry which is preliminary data.</text>
</comment>
<evidence type="ECO:0000313" key="2">
    <source>
        <dbReference type="EMBL" id="RWR30734.1"/>
    </source>
</evidence>
<dbReference type="GO" id="GO:0004803">
    <property type="term" value="F:transposase activity"/>
    <property type="evidence" value="ECO:0007669"/>
    <property type="project" value="InterPro"/>
</dbReference>
<gene>
    <name evidence="2" type="ORF">D2T31_07085</name>
</gene>
<sequence>MAFHDHACPCPLPHDELEDTQRSADRSHRCQPDPVECQHGRTGFASSGCGRVIHDDANGAARDGRTSGKFKKLCRTDPDATMATSSKAPLRPACKQHTAVDDLAGVVVDVEIVTGEEHDTGRFDERMDAIEATLGVAPARITADRLYGIGRIYAALEDRRIEAVIPPLRSPRAKAAQGFPTERFKFDPHHDVVR</sequence>
<dbReference type="EMBL" id="SAUX01000007">
    <property type="protein sequence ID" value="RWR30734.1"/>
    <property type="molecule type" value="Genomic_DNA"/>
</dbReference>
<dbReference type="InterPro" id="IPR002559">
    <property type="entry name" value="Transposase_11"/>
</dbReference>
<dbReference type="GO" id="GO:0003677">
    <property type="term" value="F:DNA binding"/>
    <property type="evidence" value="ECO:0007669"/>
    <property type="project" value="InterPro"/>
</dbReference>
<reference evidence="2 3" key="1">
    <citation type="submission" date="2019-01" db="EMBL/GenBank/DDBJ databases">
        <title>Sinorhodobacter populi sp. nov. isolated from the symptomatic bark tissue of Populus euramericana canker.</title>
        <authorList>
            <person name="Xu G."/>
        </authorList>
    </citation>
    <scope>NUCLEOTIDE SEQUENCE [LARGE SCALE GENOMIC DNA]</scope>
    <source>
        <strain evidence="2 3">D19-10-3-21</strain>
    </source>
</reference>
<dbReference type="GO" id="GO:0006313">
    <property type="term" value="P:DNA transposition"/>
    <property type="evidence" value="ECO:0007669"/>
    <property type="project" value="InterPro"/>
</dbReference>
<reference evidence="2 3" key="2">
    <citation type="submission" date="2019-01" db="EMBL/GenBank/DDBJ databases">
        <authorList>
            <person name="Li Y."/>
        </authorList>
    </citation>
    <scope>NUCLEOTIDE SEQUENCE [LARGE SCALE GENOMIC DNA]</scope>
    <source>
        <strain evidence="2 3">D19-10-3-21</strain>
    </source>
</reference>
<dbReference type="Pfam" id="PF01609">
    <property type="entry name" value="DDE_Tnp_1"/>
    <property type="match status" value="1"/>
</dbReference>
<feature type="domain" description="Transposase IS4-like" evidence="1">
    <location>
        <begin position="90"/>
        <end position="167"/>
    </location>
</feature>
<protein>
    <recommendedName>
        <fullName evidence="1">Transposase IS4-like domain-containing protein</fullName>
    </recommendedName>
</protein>
<dbReference type="OrthoDB" id="9774608at2"/>
<organism evidence="2 3">
    <name type="scientific">Paenirhodobacter populi</name>
    <dbReference type="NCBI Taxonomy" id="2306993"/>
    <lineage>
        <taxon>Bacteria</taxon>
        <taxon>Pseudomonadati</taxon>
        <taxon>Pseudomonadota</taxon>
        <taxon>Alphaproteobacteria</taxon>
        <taxon>Rhodobacterales</taxon>
        <taxon>Rhodobacter group</taxon>
        <taxon>Paenirhodobacter</taxon>
    </lineage>
</organism>